<keyword evidence="8" id="KW-1185">Reference proteome</keyword>
<keyword evidence="5" id="KW-0627">Porphyrin biosynthesis</keyword>
<proteinExistence type="predicted"/>
<name>A0A0U9HX20_9BACT</name>
<dbReference type="STRING" id="86166.TAGGR_11306"/>
<organism evidence="7 8">
    <name type="scientific">Thermodesulfovibrio aggregans</name>
    <dbReference type="NCBI Taxonomy" id="86166"/>
    <lineage>
        <taxon>Bacteria</taxon>
        <taxon>Pseudomonadati</taxon>
        <taxon>Nitrospirota</taxon>
        <taxon>Thermodesulfovibrionia</taxon>
        <taxon>Thermodesulfovibrionales</taxon>
        <taxon>Thermodesulfovibrionaceae</taxon>
        <taxon>Thermodesulfovibrio</taxon>
    </lineage>
</organism>
<keyword evidence="4" id="KW-0520">NAD</keyword>
<dbReference type="UniPathway" id="UPA00262">
    <property type="reaction ID" value="UER00222"/>
</dbReference>
<dbReference type="SUPFAM" id="SSF75615">
    <property type="entry name" value="Siroheme synthase middle domains-like"/>
    <property type="match status" value="1"/>
</dbReference>
<evidence type="ECO:0000313" key="7">
    <source>
        <dbReference type="EMBL" id="GAQ95103.1"/>
    </source>
</evidence>
<sequence>MTRLFPIFVDIKDKKCVVVGGGKVAERKIKTLLRYGAKVTLVSPEINENIRRIVEKGQIEYIKKEYDKEDIKDAYLVVASTSDEKLNSQIAKDARFLINCVSGKCSLNTNGLLYNVPAILNKGDLTIAVSCEFPSLSRVIKDEISEIYGREFALYLKYLKKLRKEIQKKISDSKRRQAIFKMIASKKVVSILKQYGFKEAKKEVDRIINEI</sequence>
<dbReference type="InterPro" id="IPR042518">
    <property type="entry name" value="SirC_C"/>
</dbReference>
<evidence type="ECO:0000313" key="8">
    <source>
        <dbReference type="Proteomes" id="UP000054976"/>
    </source>
</evidence>
<accession>A0A0U9HX20</accession>
<dbReference type="RefSeq" id="WP_059176500.1">
    <property type="nucleotide sequence ID" value="NZ_BCNO01000001.1"/>
</dbReference>
<dbReference type="InterPro" id="IPR028161">
    <property type="entry name" value="Met8-like"/>
</dbReference>
<keyword evidence="3" id="KW-0560">Oxidoreductase</keyword>
<dbReference type="Pfam" id="PF13241">
    <property type="entry name" value="NAD_binding_7"/>
    <property type="match status" value="1"/>
</dbReference>
<reference evidence="8" key="1">
    <citation type="submission" date="2016-01" db="EMBL/GenBank/DDBJ databases">
        <title>Draft genome sequence of Thermodesulfovibrio aggregans strain TGE-P1.</title>
        <authorList>
            <person name="Sekiguchi Y."/>
            <person name="Ohashi A."/>
            <person name="Matsuura N."/>
            <person name="Tourlousse M.D."/>
        </authorList>
    </citation>
    <scope>NUCLEOTIDE SEQUENCE [LARGE SCALE GENOMIC DNA]</scope>
    <source>
        <strain evidence="8">TGE-P1</strain>
    </source>
</reference>
<dbReference type="EC" id="1.3.1.76" evidence="2"/>
<dbReference type="InterPro" id="IPR036291">
    <property type="entry name" value="NAD(P)-bd_dom_sf"/>
</dbReference>
<evidence type="ECO:0000256" key="5">
    <source>
        <dbReference type="ARBA" id="ARBA00023244"/>
    </source>
</evidence>
<dbReference type="OrthoDB" id="9815856at2"/>
<dbReference type="PANTHER" id="PTHR35330:SF1">
    <property type="entry name" value="SIROHEME BIOSYNTHESIS PROTEIN MET8"/>
    <property type="match status" value="1"/>
</dbReference>
<evidence type="ECO:0000256" key="3">
    <source>
        <dbReference type="ARBA" id="ARBA00023002"/>
    </source>
</evidence>
<protein>
    <recommendedName>
        <fullName evidence="2">precorrin-2 dehydrogenase</fullName>
        <ecNumber evidence="2">1.3.1.76</ecNumber>
    </recommendedName>
</protein>
<dbReference type="EMBL" id="BCNO01000001">
    <property type="protein sequence ID" value="GAQ95103.1"/>
    <property type="molecule type" value="Genomic_DNA"/>
</dbReference>
<evidence type="ECO:0000256" key="2">
    <source>
        <dbReference type="ARBA" id="ARBA00012400"/>
    </source>
</evidence>
<dbReference type="GO" id="GO:0019354">
    <property type="term" value="P:siroheme biosynthetic process"/>
    <property type="evidence" value="ECO:0007669"/>
    <property type="project" value="UniProtKB-UniPathway"/>
</dbReference>
<dbReference type="InterPro" id="IPR006367">
    <property type="entry name" value="Sirohaem_synthase_N"/>
</dbReference>
<dbReference type="SUPFAM" id="SSF51735">
    <property type="entry name" value="NAD(P)-binding Rossmann-fold domains"/>
    <property type="match status" value="1"/>
</dbReference>
<gene>
    <name evidence="7" type="ORF">TAGGR_11306</name>
</gene>
<dbReference type="Gene3D" id="1.10.8.610">
    <property type="entry name" value="SirC, precorrin-2 dehydrogenase, C-terminal helical domain-like"/>
    <property type="match status" value="1"/>
</dbReference>
<comment type="caution">
    <text evidence="7">The sequence shown here is derived from an EMBL/GenBank/DDBJ whole genome shotgun (WGS) entry which is preliminary data.</text>
</comment>
<dbReference type="NCBIfam" id="TIGR01470">
    <property type="entry name" value="cysG_Nterm"/>
    <property type="match status" value="1"/>
</dbReference>
<evidence type="ECO:0000256" key="1">
    <source>
        <dbReference type="ARBA" id="ARBA00005010"/>
    </source>
</evidence>
<comment type="catalytic activity">
    <reaction evidence="6">
        <text>precorrin-2 + NAD(+) = sirohydrochlorin + NADH + 2 H(+)</text>
        <dbReference type="Rhea" id="RHEA:15613"/>
        <dbReference type="ChEBI" id="CHEBI:15378"/>
        <dbReference type="ChEBI" id="CHEBI:57540"/>
        <dbReference type="ChEBI" id="CHEBI:57945"/>
        <dbReference type="ChEBI" id="CHEBI:58351"/>
        <dbReference type="ChEBI" id="CHEBI:58827"/>
        <dbReference type="EC" id="1.3.1.76"/>
    </reaction>
</comment>
<dbReference type="GO" id="GO:0043115">
    <property type="term" value="F:precorrin-2 dehydrogenase activity"/>
    <property type="evidence" value="ECO:0007669"/>
    <property type="project" value="UniProtKB-EC"/>
</dbReference>
<evidence type="ECO:0000256" key="6">
    <source>
        <dbReference type="ARBA" id="ARBA00047561"/>
    </source>
</evidence>
<dbReference type="AlphaFoldDB" id="A0A0U9HX20"/>
<dbReference type="Gene3D" id="3.40.50.720">
    <property type="entry name" value="NAD(P)-binding Rossmann-like Domain"/>
    <property type="match status" value="1"/>
</dbReference>
<evidence type="ECO:0000256" key="4">
    <source>
        <dbReference type="ARBA" id="ARBA00023027"/>
    </source>
</evidence>
<dbReference type="GO" id="GO:0004325">
    <property type="term" value="F:ferrochelatase activity"/>
    <property type="evidence" value="ECO:0007669"/>
    <property type="project" value="InterPro"/>
</dbReference>
<comment type="pathway">
    <text evidence="1">Porphyrin-containing compound metabolism; siroheme biosynthesis; sirohydrochlorin from precorrin-2: step 1/1.</text>
</comment>
<dbReference type="Proteomes" id="UP000054976">
    <property type="component" value="Unassembled WGS sequence"/>
</dbReference>
<dbReference type="PANTHER" id="PTHR35330">
    <property type="entry name" value="SIROHEME BIOSYNTHESIS PROTEIN MET8"/>
    <property type="match status" value="1"/>
</dbReference>